<evidence type="ECO:0000256" key="3">
    <source>
        <dbReference type="ARBA" id="ARBA00022989"/>
    </source>
</evidence>
<dbReference type="GO" id="GO:0005506">
    <property type="term" value="F:iron ion binding"/>
    <property type="evidence" value="ECO:0007669"/>
    <property type="project" value="InterPro"/>
</dbReference>
<dbReference type="Proteomes" id="UP000001192">
    <property type="component" value="Plasmid pBPHY01"/>
</dbReference>
<evidence type="ECO:0000256" key="1">
    <source>
        <dbReference type="ARBA" id="ARBA00004370"/>
    </source>
</evidence>
<dbReference type="KEGG" id="bph:Bphy_6776"/>
<dbReference type="AlphaFoldDB" id="B2JT94"/>
<feature type="domain" description="Fatty acid hydroxylase" evidence="6">
    <location>
        <begin position="179"/>
        <end position="308"/>
    </location>
</feature>
<evidence type="ECO:0000259" key="6">
    <source>
        <dbReference type="Pfam" id="PF04116"/>
    </source>
</evidence>
<sequence length="334" mass="38605">MDDLQFGKRNKRGDWVPNGVLDSALLWAWPPSGARIVAWIKGYIWPWNLLFMASALLWWKLVLPDVAAMRTLGWTWPLKLLAANWVGMFFFYGAFELRYYVSRVQDNRFKYNGKFPSEQPSDVFWFKSQNIDNFIRSFFVSVPIGTAIEICVLWSFANGHVTFVSWSEHPVYLACLTLFAPALHEVHFFAIHRTLHGGPLYRFVHSVHHNSTNPSPWSSMSMHPVEAALYFGVALWCLVIPSHPFIVVYLIHIAGFGAIVGHIGFDQLRVSDSMSMSSHAYAHYLHHKYFEVNYSDNGTFPLDRIFGSWHDGSPEGDRLMRERFEKKKRRLNAT</sequence>
<dbReference type="OrthoDB" id="9770329at2"/>
<feature type="transmembrane region" description="Helical" evidence="5">
    <location>
        <begin position="225"/>
        <end position="241"/>
    </location>
</feature>
<dbReference type="InterPro" id="IPR006694">
    <property type="entry name" value="Fatty_acid_hydroxylase"/>
</dbReference>
<gene>
    <name evidence="7" type="ordered locus">Bphy_6776</name>
</gene>
<accession>B2JT94</accession>
<protein>
    <submittedName>
        <fullName evidence="7">Fatty acid hydroxylase</fullName>
    </submittedName>
</protein>
<keyword evidence="3 5" id="KW-1133">Transmembrane helix</keyword>
<dbReference type="HOGENOM" id="CLU_069358_0_0_4"/>
<dbReference type="GO" id="GO:0016020">
    <property type="term" value="C:membrane"/>
    <property type="evidence" value="ECO:0007669"/>
    <property type="project" value="UniProtKB-SubCell"/>
</dbReference>
<reference evidence="8" key="1">
    <citation type="journal article" date="2014" name="Stand. Genomic Sci.">
        <title>Complete genome sequence of Burkholderia phymatum STM815(T), a broad host range and efficient nitrogen-fixing symbiont of Mimosa species.</title>
        <authorList>
            <person name="Moulin L."/>
            <person name="Klonowska A."/>
            <person name="Caroline B."/>
            <person name="Booth K."/>
            <person name="Vriezen J.A."/>
            <person name="Melkonian R."/>
            <person name="James E.K."/>
            <person name="Young J.P."/>
            <person name="Bena G."/>
            <person name="Hauser L."/>
            <person name="Land M."/>
            <person name="Kyrpides N."/>
            <person name="Bruce D."/>
            <person name="Chain P."/>
            <person name="Copeland A."/>
            <person name="Pitluck S."/>
            <person name="Woyke T."/>
            <person name="Lizotte-Waniewski M."/>
            <person name="Bristow J."/>
            <person name="Riley M."/>
        </authorList>
    </citation>
    <scope>NUCLEOTIDE SEQUENCE [LARGE SCALE GENOMIC DNA]</scope>
    <source>
        <strain evidence="8">DSM 17167 / CIP 108236 / LMG 21445 / STM815</strain>
        <plasmid evidence="8">Plasmid pBPHY01</plasmid>
    </source>
</reference>
<dbReference type="GO" id="GO:0008610">
    <property type="term" value="P:lipid biosynthetic process"/>
    <property type="evidence" value="ECO:0007669"/>
    <property type="project" value="InterPro"/>
</dbReference>
<dbReference type="PANTHER" id="PTHR11863">
    <property type="entry name" value="STEROL DESATURASE"/>
    <property type="match status" value="1"/>
</dbReference>
<dbReference type="RefSeq" id="WP_012405956.1">
    <property type="nucleotide sequence ID" value="NC_010625.1"/>
</dbReference>
<evidence type="ECO:0000313" key="7">
    <source>
        <dbReference type="EMBL" id="ACC75797.1"/>
    </source>
</evidence>
<dbReference type="GO" id="GO:0016491">
    <property type="term" value="F:oxidoreductase activity"/>
    <property type="evidence" value="ECO:0007669"/>
    <property type="project" value="InterPro"/>
</dbReference>
<evidence type="ECO:0000256" key="4">
    <source>
        <dbReference type="ARBA" id="ARBA00023136"/>
    </source>
</evidence>
<feature type="transmembrane region" description="Helical" evidence="5">
    <location>
        <begin position="43"/>
        <end position="62"/>
    </location>
</feature>
<feature type="transmembrane region" description="Helical" evidence="5">
    <location>
        <begin position="134"/>
        <end position="157"/>
    </location>
</feature>
<feature type="transmembrane region" description="Helical" evidence="5">
    <location>
        <begin position="82"/>
        <end position="101"/>
    </location>
</feature>
<organism evidence="7 8">
    <name type="scientific">Paraburkholderia phymatum (strain DSM 17167 / CIP 108236 / LMG 21445 / STM815)</name>
    <name type="common">Burkholderia phymatum</name>
    <dbReference type="NCBI Taxonomy" id="391038"/>
    <lineage>
        <taxon>Bacteria</taxon>
        <taxon>Pseudomonadati</taxon>
        <taxon>Pseudomonadota</taxon>
        <taxon>Betaproteobacteria</taxon>
        <taxon>Burkholderiales</taxon>
        <taxon>Burkholderiaceae</taxon>
        <taxon>Paraburkholderia</taxon>
    </lineage>
</organism>
<evidence type="ECO:0000256" key="2">
    <source>
        <dbReference type="ARBA" id="ARBA00022692"/>
    </source>
</evidence>
<dbReference type="InterPro" id="IPR050307">
    <property type="entry name" value="Sterol_Desaturase_Related"/>
</dbReference>
<dbReference type="EMBL" id="CP001045">
    <property type="protein sequence ID" value="ACC75797.1"/>
    <property type="molecule type" value="Genomic_DNA"/>
</dbReference>
<geneLocation type="plasmid" evidence="7 8">
    <name>pBPHY01</name>
</geneLocation>
<proteinExistence type="predicted"/>
<keyword evidence="8" id="KW-1185">Reference proteome</keyword>
<evidence type="ECO:0000256" key="5">
    <source>
        <dbReference type="SAM" id="Phobius"/>
    </source>
</evidence>
<name>B2JT94_PARP8</name>
<keyword evidence="4 5" id="KW-0472">Membrane</keyword>
<comment type="subcellular location">
    <subcellularLocation>
        <location evidence="1">Membrane</location>
    </subcellularLocation>
</comment>
<dbReference type="Pfam" id="PF04116">
    <property type="entry name" value="FA_hydroxylase"/>
    <property type="match status" value="1"/>
</dbReference>
<keyword evidence="7" id="KW-0614">Plasmid</keyword>
<evidence type="ECO:0000313" key="8">
    <source>
        <dbReference type="Proteomes" id="UP000001192"/>
    </source>
</evidence>
<keyword evidence="2 5" id="KW-0812">Transmembrane</keyword>